<evidence type="ECO:0000313" key="2">
    <source>
        <dbReference type="EMBL" id="GMT21245.1"/>
    </source>
</evidence>
<feature type="compositionally biased region" description="Basic and acidic residues" evidence="1">
    <location>
        <begin position="55"/>
        <end position="69"/>
    </location>
</feature>
<keyword evidence="4" id="KW-1185">Reference proteome</keyword>
<evidence type="ECO:0000313" key="3">
    <source>
        <dbReference type="EMBL" id="GMT25034.1"/>
    </source>
</evidence>
<name>A0AAV5W2S7_9BILA</name>
<comment type="caution">
    <text evidence="3">The sequence shown here is derived from an EMBL/GenBank/DDBJ whole genome shotgun (WGS) entry which is preliminary data.</text>
</comment>
<sequence length="113" mass="13166">MMEERRREGKRKMQWADAGYQAVLRIGQEENQRRALPEIRMDTRNVRAMKMKEMRMREDDNGIVKRSSRDVPSSPPLPTTREDPSPVYSPVRKLVRGSGSLRVSHFLDHSITS</sequence>
<dbReference type="EMBL" id="BTSY01000004">
    <property type="protein sequence ID" value="GMT25034.1"/>
    <property type="molecule type" value="Genomic_DNA"/>
</dbReference>
<proteinExistence type="predicted"/>
<evidence type="ECO:0000313" key="4">
    <source>
        <dbReference type="Proteomes" id="UP001432322"/>
    </source>
</evidence>
<protein>
    <submittedName>
        <fullName evidence="3">Uncharacterized protein</fullName>
    </submittedName>
</protein>
<dbReference type="Proteomes" id="UP001432322">
    <property type="component" value="Unassembled WGS sequence"/>
</dbReference>
<accession>A0AAV5W2S7</accession>
<dbReference type="EMBL" id="BTSY01000003">
    <property type="protein sequence ID" value="GMT21245.1"/>
    <property type="molecule type" value="Genomic_DNA"/>
</dbReference>
<dbReference type="AlphaFoldDB" id="A0AAV5W2S7"/>
<gene>
    <name evidence="2" type="ORF">PFISCL1PPCAC_12542</name>
    <name evidence="3" type="ORF">PFISCL1PPCAC_16331</name>
</gene>
<evidence type="ECO:0000256" key="1">
    <source>
        <dbReference type="SAM" id="MobiDB-lite"/>
    </source>
</evidence>
<organism evidence="3 4">
    <name type="scientific">Pristionchus fissidentatus</name>
    <dbReference type="NCBI Taxonomy" id="1538716"/>
    <lineage>
        <taxon>Eukaryota</taxon>
        <taxon>Metazoa</taxon>
        <taxon>Ecdysozoa</taxon>
        <taxon>Nematoda</taxon>
        <taxon>Chromadorea</taxon>
        <taxon>Rhabditida</taxon>
        <taxon>Rhabditina</taxon>
        <taxon>Diplogasteromorpha</taxon>
        <taxon>Diplogasteroidea</taxon>
        <taxon>Neodiplogasteridae</taxon>
        <taxon>Pristionchus</taxon>
    </lineage>
</organism>
<reference evidence="3" key="1">
    <citation type="submission" date="2023-10" db="EMBL/GenBank/DDBJ databases">
        <title>Genome assembly of Pristionchus species.</title>
        <authorList>
            <person name="Yoshida K."/>
            <person name="Sommer R.J."/>
        </authorList>
    </citation>
    <scope>NUCLEOTIDE SEQUENCE</scope>
    <source>
        <strain evidence="3">RS5133</strain>
    </source>
</reference>
<feature type="region of interest" description="Disordered" evidence="1">
    <location>
        <begin position="55"/>
        <end position="91"/>
    </location>
</feature>